<reference evidence="3" key="4">
    <citation type="submission" date="2024-02" db="EMBL/GenBank/DDBJ databases">
        <title>Comparative genomics of Cryptococcus and Kwoniella reveals pathogenesis evolution and contrasting modes of karyotype evolution via chromosome fusion or intercentromeric recombination.</title>
        <authorList>
            <person name="Coelho M.A."/>
            <person name="David-Palma M."/>
            <person name="Shea T."/>
            <person name="Bowers K."/>
            <person name="McGinley-Smith S."/>
            <person name="Mohammad A.W."/>
            <person name="Gnirke A."/>
            <person name="Yurkov A.M."/>
            <person name="Nowrousian M."/>
            <person name="Sun S."/>
            <person name="Cuomo C.A."/>
            <person name="Heitman J."/>
        </authorList>
    </citation>
    <scope>NUCLEOTIDE SEQUENCE</scope>
    <source>
        <strain evidence="3">CBS 10737</strain>
    </source>
</reference>
<dbReference type="GeneID" id="30176180"/>
<dbReference type="KEGG" id="kpin:30176180"/>
<evidence type="ECO:0000313" key="2">
    <source>
        <dbReference type="EMBL" id="OCF46329.1"/>
    </source>
</evidence>
<evidence type="ECO:0000256" key="1">
    <source>
        <dbReference type="SAM" id="MobiDB-lite"/>
    </source>
</evidence>
<feature type="compositionally biased region" description="Polar residues" evidence="1">
    <location>
        <begin position="11"/>
        <end position="24"/>
    </location>
</feature>
<proteinExistence type="predicted"/>
<name>A0A1B9HSR4_9TREE</name>
<reference evidence="3" key="2">
    <citation type="submission" date="2013-07" db="EMBL/GenBank/DDBJ databases">
        <authorList>
            <consortium name="The Broad Institute Genome Sequencing Platform"/>
            <person name="Cuomo C."/>
            <person name="Litvintseva A."/>
            <person name="Chen Y."/>
            <person name="Heitman J."/>
            <person name="Sun S."/>
            <person name="Springer D."/>
            <person name="Dromer F."/>
            <person name="Young S.K."/>
            <person name="Zeng Q."/>
            <person name="Gargeya S."/>
            <person name="Fitzgerald M."/>
            <person name="Abouelleil A."/>
            <person name="Alvarado L."/>
            <person name="Berlin A.M."/>
            <person name="Chapman S.B."/>
            <person name="Dewar J."/>
            <person name="Goldberg J."/>
            <person name="Griggs A."/>
            <person name="Gujja S."/>
            <person name="Hansen M."/>
            <person name="Howarth C."/>
            <person name="Imamovic A."/>
            <person name="Larimer J."/>
            <person name="McCowan C."/>
            <person name="Murphy C."/>
            <person name="Pearson M."/>
            <person name="Priest M."/>
            <person name="Roberts A."/>
            <person name="Saif S."/>
            <person name="Shea T."/>
            <person name="Sykes S."/>
            <person name="Wortman J."/>
            <person name="Nusbaum C."/>
            <person name="Birren B."/>
        </authorList>
    </citation>
    <scope>NUCLEOTIDE SEQUENCE</scope>
    <source>
        <strain evidence="3">CBS 10737</strain>
    </source>
</reference>
<dbReference type="Proteomes" id="UP000094020">
    <property type="component" value="Chromosome 5"/>
</dbReference>
<keyword evidence="4" id="KW-1185">Reference proteome</keyword>
<feature type="region of interest" description="Disordered" evidence="1">
    <location>
        <begin position="1"/>
        <end position="46"/>
    </location>
</feature>
<dbReference type="EMBL" id="CP144523">
    <property type="protein sequence ID" value="WWC69914.1"/>
    <property type="molecule type" value="Genomic_DNA"/>
</dbReference>
<protein>
    <submittedName>
        <fullName evidence="2">Uncharacterized protein</fullName>
    </submittedName>
</protein>
<organism evidence="2">
    <name type="scientific">Kwoniella pini CBS 10737</name>
    <dbReference type="NCBI Taxonomy" id="1296096"/>
    <lineage>
        <taxon>Eukaryota</taxon>
        <taxon>Fungi</taxon>
        <taxon>Dikarya</taxon>
        <taxon>Basidiomycota</taxon>
        <taxon>Agaricomycotina</taxon>
        <taxon>Tremellomycetes</taxon>
        <taxon>Tremellales</taxon>
        <taxon>Cryptococcaceae</taxon>
        <taxon>Kwoniella</taxon>
    </lineage>
</organism>
<accession>A0A1B9HSR4</accession>
<gene>
    <name evidence="2" type="ORF">I206_07811</name>
    <name evidence="3" type="ORF">I206_103858</name>
</gene>
<reference evidence="2" key="1">
    <citation type="submission" date="2013-07" db="EMBL/GenBank/DDBJ databases">
        <title>The Genome Sequence of Cryptococcus pinus CBS10737.</title>
        <authorList>
            <consortium name="The Broad Institute Genome Sequencing Platform"/>
            <person name="Cuomo C."/>
            <person name="Litvintseva A."/>
            <person name="Chen Y."/>
            <person name="Heitman J."/>
            <person name="Sun S."/>
            <person name="Springer D."/>
            <person name="Dromer F."/>
            <person name="Young S.K."/>
            <person name="Zeng Q."/>
            <person name="Gargeya S."/>
            <person name="Fitzgerald M."/>
            <person name="Abouelleil A."/>
            <person name="Alvarado L."/>
            <person name="Berlin A.M."/>
            <person name="Chapman S.B."/>
            <person name="Dewar J."/>
            <person name="Goldberg J."/>
            <person name="Griggs A."/>
            <person name="Gujja S."/>
            <person name="Hansen M."/>
            <person name="Howarth C."/>
            <person name="Imamovic A."/>
            <person name="Larimer J."/>
            <person name="McCowan C."/>
            <person name="Murphy C."/>
            <person name="Pearson M."/>
            <person name="Priest M."/>
            <person name="Roberts A."/>
            <person name="Saif S."/>
            <person name="Shea T."/>
            <person name="Sykes S."/>
            <person name="Wortman J."/>
            <person name="Nusbaum C."/>
            <person name="Birren B."/>
        </authorList>
    </citation>
    <scope>NUCLEOTIDE SEQUENCE [LARGE SCALE GENOMIC DNA]</scope>
    <source>
        <strain evidence="2">CBS 10737</strain>
    </source>
</reference>
<evidence type="ECO:0000313" key="4">
    <source>
        <dbReference type="Proteomes" id="UP000094020"/>
    </source>
</evidence>
<dbReference type="AlphaFoldDB" id="A0A1B9HSR4"/>
<sequence length="245" mass="27610">MPNDPRRQLTVPVQSTYRTSSPSPNTAPPIPNGSHPGRSSFIGNTSATSFQPRFLPPVRKKSLPLASRSTHPLQLEIDRLTAICEEHERVIRSSLSTIKHHVMTNMPEIFELVNKIDDNAETITASIQQSLSTYIPPFQSHLHKIVSDRSSDVEVMRHRTTPWKDVVSDLKSTSPSRSNNDELVGKIGRIKRISETEGEGDALTRIEMWADEVDMYLSTEIVRVKEKLASKTSKRQFLIKLISCE</sequence>
<reference evidence="2" key="3">
    <citation type="submission" date="2016-07" db="EMBL/GenBank/DDBJ databases">
        <title>Evolution of pathogenesis and genome organization in the Tremellales.</title>
        <authorList>
            <person name="Cuomo C."/>
            <person name="Litvintseva A."/>
            <person name="Heitman J."/>
            <person name="Chen Y."/>
            <person name="Sun S."/>
            <person name="Springer D."/>
            <person name="Dromer F."/>
            <person name="Young S."/>
            <person name="Zeng Q."/>
            <person name="Chapman S."/>
            <person name="Gujja S."/>
            <person name="Saif S."/>
            <person name="Birren B."/>
        </authorList>
    </citation>
    <scope>NUCLEOTIDE SEQUENCE</scope>
    <source>
        <strain evidence="2">CBS 10737</strain>
    </source>
</reference>
<dbReference type="OrthoDB" id="2562897at2759"/>
<dbReference type="RefSeq" id="XP_019007548.1">
    <property type="nucleotide sequence ID" value="XM_019159496.1"/>
</dbReference>
<dbReference type="EMBL" id="KV700118">
    <property type="protein sequence ID" value="OCF46329.1"/>
    <property type="molecule type" value="Genomic_DNA"/>
</dbReference>
<evidence type="ECO:0000313" key="3">
    <source>
        <dbReference type="EMBL" id="WWC69914.1"/>
    </source>
</evidence>